<protein>
    <submittedName>
        <fullName evidence="4">Uncharacterized protein DUF3858</fullName>
    </submittedName>
</protein>
<gene>
    <name evidence="4" type="ORF">LY08_01704</name>
</gene>
<feature type="domain" description="DUF3858" evidence="3">
    <location>
        <begin position="553"/>
        <end position="619"/>
    </location>
</feature>
<dbReference type="EMBL" id="QLLO01000005">
    <property type="protein sequence ID" value="RAJ14528.1"/>
    <property type="molecule type" value="Genomic_DNA"/>
</dbReference>
<evidence type="ECO:0000313" key="4">
    <source>
        <dbReference type="EMBL" id="RAJ14528.1"/>
    </source>
</evidence>
<dbReference type="Pfam" id="PF12969">
    <property type="entry name" value="DUF3857"/>
    <property type="match status" value="1"/>
</dbReference>
<dbReference type="InterPro" id="IPR024618">
    <property type="entry name" value="DUF3857"/>
</dbReference>
<dbReference type="Gene3D" id="3.10.620.30">
    <property type="match status" value="1"/>
</dbReference>
<organism evidence="4 5">
    <name type="scientific">Olleya aquimaris</name>
    <dbReference type="NCBI Taxonomy" id="639310"/>
    <lineage>
        <taxon>Bacteria</taxon>
        <taxon>Pseudomonadati</taxon>
        <taxon>Bacteroidota</taxon>
        <taxon>Flavobacteriia</taxon>
        <taxon>Flavobacteriales</taxon>
        <taxon>Flavobacteriaceae</taxon>
    </lineage>
</organism>
<sequence>MSIKTHLKSIILILFLSPNLLAQDNFQSILIDSDLKENANAVIRSSTIDIVIEAKDQLIFKEKRVVTVYNESGQRHIGAVVYYDDSKSIKTLEAEIYNAFGKEIKTYKKRDFLDVSVADGVSIFNDNRAKYLDHTPNSYPYTVVFNLETISTNTAFIPQWFPIDNYYVSVEHASYRIQNQTDIELVYKANNLEEYNIEDPTDFQFEAHNLKAIKREAYSPSFTNFAPSVKFALKQFNMLGVEGENTNWNSLGKWMSDKLIDGTQSLPETVKTEIKALTSDAKTDLEKAKIVYNYMQNKTRYISVQVGIGGWKPMFASDVDRLGYGDCKGLSNYTKALLDEVGVKSYYTIVFGGYDINDIDPTFSSLQGNHAILTIPDNENYITLECTNQTTPFGYNANFTDDRDVLIVTPTGGEIIHTKVYTKEENTQNSEATIHLNASGGFTAQLNIKSKGTQYGKYSRFETQTEKENKLYYKDYFSDINSLKIDNMSFVNDKEAIVFEEQLELKSDGYATKAGKRLLFQPNVFNKFTKAPPRYPNRKLPFEIDRGFIDIDQYKIILPDNVKVEALQDDVVIKNKFGEYHFTIKKVDDNTLEFYRKIIINKGQFSKEDYKDFRKFRLDVVKHDKSKIVLQITN</sequence>
<keyword evidence="5" id="KW-1185">Reference proteome</keyword>
<evidence type="ECO:0000313" key="5">
    <source>
        <dbReference type="Proteomes" id="UP000248703"/>
    </source>
</evidence>
<feature type="domain" description="DUF3857" evidence="2">
    <location>
        <begin position="61"/>
        <end position="213"/>
    </location>
</feature>
<dbReference type="Proteomes" id="UP000248703">
    <property type="component" value="Unassembled WGS sequence"/>
</dbReference>
<keyword evidence="1" id="KW-0732">Signal</keyword>
<evidence type="ECO:0000256" key="1">
    <source>
        <dbReference type="SAM" id="SignalP"/>
    </source>
</evidence>
<dbReference type="SUPFAM" id="SSF54001">
    <property type="entry name" value="Cysteine proteinases"/>
    <property type="match status" value="1"/>
</dbReference>
<reference evidence="4 5" key="1">
    <citation type="submission" date="2018-06" db="EMBL/GenBank/DDBJ databases">
        <title>Genomic Encyclopedia of Archaeal and Bacterial Type Strains, Phase II (KMG-II): from individual species to whole genera.</title>
        <authorList>
            <person name="Goeker M."/>
        </authorList>
    </citation>
    <scope>NUCLEOTIDE SEQUENCE [LARGE SCALE GENOMIC DNA]</scope>
    <source>
        <strain evidence="4 5">DSM 24464</strain>
    </source>
</reference>
<dbReference type="OrthoDB" id="8595007at2"/>
<feature type="chain" id="PRO_5016323551" evidence="1">
    <location>
        <begin position="23"/>
        <end position="634"/>
    </location>
</feature>
<dbReference type="InterPro" id="IPR038765">
    <property type="entry name" value="Papain-like_cys_pep_sf"/>
</dbReference>
<dbReference type="Gene3D" id="2.60.40.3140">
    <property type="match status" value="1"/>
</dbReference>
<dbReference type="AlphaFoldDB" id="A0A327RE88"/>
<comment type="caution">
    <text evidence="4">The sequence shown here is derived from an EMBL/GenBank/DDBJ whole genome shotgun (WGS) entry which is preliminary data.</text>
</comment>
<dbReference type="Pfam" id="PF12970">
    <property type="entry name" value="DUF3858"/>
    <property type="match status" value="1"/>
</dbReference>
<feature type="signal peptide" evidence="1">
    <location>
        <begin position="1"/>
        <end position="22"/>
    </location>
</feature>
<evidence type="ECO:0000259" key="3">
    <source>
        <dbReference type="Pfam" id="PF12970"/>
    </source>
</evidence>
<dbReference type="InterPro" id="IPR024544">
    <property type="entry name" value="DUF3858"/>
</dbReference>
<proteinExistence type="predicted"/>
<dbReference type="Gene3D" id="2.60.120.1130">
    <property type="match status" value="1"/>
</dbReference>
<dbReference type="RefSeq" id="WP_111660017.1">
    <property type="nucleotide sequence ID" value="NZ_QLLO01000005.1"/>
</dbReference>
<accession>A0A327RE88</accession>
<name>A0A327RE88_9FLAO</name>
<evidence type="ECO:0000259" key="2">
    <source>
        <dbReference type="Pfam" id="PF12969"/>
    </source>
</evidence>